<organism evidence="2 3">
    <name type="scientific">Chionoecetes opilio</name>
    <name type="common">Atlantic snow crab</name>
    <name type="synonym">Cancer opilio</name>
    <dbReference type="NCBI Taxonomy" id="41210"/>
    <lineage>
        <taxon>Eukaryota</taxon>
        <taxon>Metazoa</taxon>
        <taxon>Ecdysozoa</taxon>
        <taxon>Arthropoda</taxon>
        <taxon>Crustacea</taxon>
        <taxon>Multicrustacea</taxon>
        <taxon>Malacostraca</taxon>
        <taxon>Eumalacostraca</taxon>
        <taxon>Eucarida</taxon>
        <taxon>Decapoda</taxon>
        <taxon>Pleocyemata</taxon>
        <taxon>Brachyura</taxon>
        <taxon>Eubrachyura</taxon>
        <taxon>Majoidea</taxon>
        <taxon>Majidae</taxon>
        <taxon>Chionoecetes</taxon>
    </lineage>
</organism>
<accession>A0A8J4YRW8</accession>
<proteinExistence type="predicted"/>
<comment type="caution">
    <text evidence="2">The sequence shown here is derived from an EMBL/GenBank/DDBJ whole genome shotgun (WGS) entry which is preliminary data.</text>
</comment>
<evidence type="ECO:0000256" key="1">
    <source>
        <dbReference type="SAM" id="MobiDB-lite"/>
    </source>
</evidence>
<gene>
    <name evidence="2" type="ORF">GWK47_033604</name>
</gene>
<sequence length="120" mass="13484">MPLVLAWCMPKYALFCEKSSKYMKAAKTREPLIQCLSYEQMKDPQSSNKETQPRILGLLSIDLVAAEGHYHKSCYKLFTKDDSPGAARSGAGENQEESEGARYEEAEIEALEETLLVYKG</sequence>
<evidence type="ECO:0000313" key="2">
    <source>
        <dbReference type="EMBL" id="KAG0727926.1"/>
    </source>
</evidence>
<name>A0A8J4YRW8_CHIOP</name>
<dbReference type="Proteomes" id="UP000770661">
    <property type="component" value="Unassembled WGS sequence"/>
</dbReference>
<reference evidence="2" key="1">
    <citation type="submission" date="2020-07" db="EMBL/GenBank/DDBJ databases">
        <title>The High-quality genome of the commercially important snow crab, Chionoecetes opilio.</title>
        <authorList>
            <person name="Jeong J.-H."/>
            <person name="Ryu S."/>
        </authorList>
    </citation>
    <scope>NUCLEOTIDE SEQUENCE</scope>
    <source>
        <strain evidence="2">MADBK_172401_WGS</strain>
        <tissue evidence="2">Digestive gland</tissue>
    </source>
</reference>
<dbReference type="EMBL" id="JACEEZ010002833">
    <property type="protein sequence ID" value="KAG0727926.1"/>
    <property type="molecule type" value="Genomic_DNA"/>
</dbReference>
<protein>
    <submittedName>
        <fullName evidence="2">Uncharacterized protein</fullName>
    </submittedName>
</protein>
<evidence type="ECO:0000313" key="3">
    <source>
        <dbReference type="Proteomes" id="UP000770661"/>
    </source>
</evidence>
<dbReference type="AlphaFoldDB" id="A0A8J4YRW8"/>
<dbReference type="OrthoDB" id="8300196at2759"/>
<keyword evidence="3" id="KW-1185">Reference proteome</keyword>
<feature type="region of interest" description="Disordered" evidence="1">
    <location>
        <begin position="82"/>
        <end position="105"/>
    </location>
</feature>